<organism evidence="1 2">
    <name type="scientific">Polarella glacialis</name>
    <name type="common">Dinoflagellate</name>
    <dbReference type="NCBI Taxonomy" id="89957"/>
    <lineage>
        <taxon>Eukaryota</taxon>
        <taxon>Sar</taxon>
        <taxon>Alveolata</taxon>
        <taxon>Dinophyceae</taxon>
        <taxon>Suessiales</taxon>
        <taxon>Suessiaceae</taxon>
        <taxon>Polarella</taxon>
    </lineage>
</organism>
<accession>A0A813HS82</accession>
<name>A0A813HS82_POLGL</name>
<dbReference type="OrthoDB" id="1856718at2759"/>
<reference evidence="1" key="1">
    <citation type="submission" date="2021-02" db="EMBL/GenBank/DDBJ databases">
        <authorList>
            <person name="Dougan E. K."/>
            <person name="Rhodes N."/>
            <person name="Thang M."/>
            <person name="Chan C."/>
        </authorList>
    </citation>
    <scope>NUCLEOTIDE SEQUENCE</scope>
</reference>
<proteinExistence type="predicted"/>
<protein>
    <submittedName>
        <fullName evidence="1">Uncharacterized protein</fullName>
    </submittedName>
</protein>
<sequence length="179" mass="19423">MYLPADIIWDVKEGDQVEVGPFTDEGMDLRPVLGRFQAPSLVIFCDGTPEAVCHLRAMLEAENCASELQLRERTCVLLFVSKSSRGLPDTLSNWLQGAQAQFNLAVAELSGEPSAMWAESALPAIRRFDELGERLGAIVVGSPEFVNSTSAQLAAEGIDLVAKSNDIYPLETVVAPMQI</sequence>
<dbReference type="Proteomes" id="UP000654075">
    <property type="component" value="Unassembled WGS sequence"/>
</dbReference>
<gene>
    <name evidence="1" type="ORF">PGLA1383_LOCUS55235</name>
</gene>
<evidence type="ECO:0000313" key="2">
    <source>
        <dbReference type="Proteomes" id="UP000654075"/>
    </source>
</evidence>
<evidence type="ECO:0000313" key="1">
    <source>
        <dbReference type="EMBL" id="CAE8640360.1"/>
    </source>
</evidence>
<dbReference type="EMBL" id="CAJNNV010032570">
    <property type="protein sequence ID" value="CAE8640360.1"/>
    <property type="molecule type" value="Genomic_DNA"/>
</dbReference>
<keyword evidence="2" id="KW-1185">Reference proteome</keyword>
<comment type="caution">
    <text evidence="1">The sequence shown here is derived from an EMBL/GenBank/DDBJ whole genome shotgun (WGS) entry which is preliminary data.</text>
</comment>
<dbReference type="AlphaFoldDB" id="A0A813HS82"/>